<gene>
    <name evidence="2" type="ORF">M0811_05625</name>
</gene>
<dbReference type="Pfam" id="PF00651">
    <property type="entry name" value="BTB"/>
    <property type="match status" value="1"/>
</dbReference>
<name>A0A9Q0LSK8_ANAIG</name>
<feature type="domain" description="BTB" evidence="1">
    <location>
        <begin position="133"/>
        <end position="195"/>
    </location>
</feature>
<dbReference type="PROSITE" id="PS50097">
    <property type="entry name" value="BTB"/>
    <property type="match status" value="1"/>
</dbReference>
<dbReference type="Gene3D" id="3.30.710.10">
    <property type="entry name" value="Potassium Channel Kv1.1, Chain A"/>
    <property type="match status" value="1"/>
</dbReference>
<dbReference type="Proteomes" id="UP001149090">
    <property type="component" value="Unassembled WGS sequence"/>
</dbReference>
<proteinExistence type="predicted"/>
<keyword evidence="3" id="KW-1185">Reference proteome</keyword>
<accession>A0A9Q0LSK8</accession>
<reference evidence="2" key="1">
    <citation type="submission" date="2022-10" db="EMBL/GenBank/DDBJ databases">
        <title>Novel sulphate-reducing endosymbionts in the free-living metamonad Anaeramoeba.</title>
        <authorList>
            <person name="Jerlstrom-Hultqvist J."/>
            <person name="Cepicka I."/>
            <person name="Gallot-Lavallee L."/>
            <person name="Salas-Leiva D."/>
            <person name="Curtis B.A."/>
            <person name="Zahonova K."/>
            <person name="Pipaliya S."/>
            <person name="Dacks J."/>
            <person name="Roger A.J."/>
        </authorList>
    </citation>
    <scope>NUCLEOTIDE SEQUENCE</scope>
    <source>
        <strain evidence="2">BMAN</strain>
    </source>
</reference>
<dbReference type="InterPro" id="IPR000210">
    <property type="entry name" value="BTB/POZ_dom"/>
</dbReference>
<evidence type="ECO:0000313" key="2">
    <source>
        <dbReference type="EMBL" id="KAJ5077935.1"/>
    </source>
</evidence>
<dbReference type="SUPFAM" id="SSF54695">
    <property type="entry name" value="POZ domain"/>
    <property type="match status" value="1"/>
</dbReference>
<evidence type="ECO:0000259" key="1">
    <source>
        <dbReference type="PROSITE" id="PS50097"/>
    </source>
</evidence>
<protein>
    <recommendedName>
        <fullName evidence="1">BTB domain-containing protein</fullName>
    </recommendedName>
</protein>
<evidence type="ECO:0000313" key="3">
    <source>
        <dbReference type="Proteomes" id="UP001149090"/>
    </source>
</evidence>
<organism evidence="2 3">
    <name type="scientific">Anaeramoeba ignava</name>
    <name type="common">Anaerobic marine amoeba</name>
    <dbReference type="NCBI Taxonomy" id="1746090"/>
    <lineage>
        <taxon>Eukaryota</taxon>
        <taxon>Metamonada</taxon>
        <taxon>Anaeramoebidae</taxon>
        <taxon>Anaeramoeba</taxon>
    </lineage>
</organism>
<dbReference type="InterPro" id="IPR011333">
    <property type="entry name" value="SKP1/BTB/POZ_sf"/>
</dbReference>
<sequence>MELFFDEQALSLMELYSSFRNDMVVLYERKEKCDLIFQATNGSIPVHSSILFARLNNIPIETLSKVFGFREKREIDIFFKWIYGGLIDSNEENDIINEIGIEIGLNEELIKQKTGIDKLKEEISFLYFDDEGKDFTIISGDSSVKIHSSMLLARSDLYRGMLLMCNDDSNKVTDYSGLSIQALQTLIHFIYFDEILENVPISVLKELKYIEDYFQLSLSSSLVLKINEILEERKLEIKK</sequence>
<dbReference type="EMBL" id="JAPDFW010000056">
    <property type="protein sequence ID" value="KAJ5077935.1"/>
    <property type="molecule type" value="Genomic_DNA"/>
</dbReference>
<comment type="caution">
    <text evidence="2">The sequence shown here is derived from an EMBL/GenBank/DDBJ whole genome shotgun (WGS) entry which is preliminary data.</text>
</comment>
<dbReference type="CDD" id="cd18186">
    <property type="entry name" value="BTB_POZ_ZBTB_KLHL-like"/>
    <property type="match status" value="1"/>
</dbReference>
<dbReference type="AlphaFoldDB" id="A0A9Q0LSK8"/>